<feature type="transmembrane region" description="Helical" evidence="2">
    <location>
        <begin position="467"/>
        <end position="489"/>
    </location>
</feature>
<evidence type="ECO:0000256" key="2">
    <source>
        <dbReference type="SAM" id="Phobius"/>
    </source>
</evidence>
<evidence type="ECO:0000313" key="4">
    <source>
        <dbReference type="Proteomes" id="UP001500305"/>
    </source>
</evidence>
<organism evidence="3 4">
    <name type="scientific">Kitasatospora cystarginea</name>
    <dbReference type="NCBI Taxonomy" id="58350"/>
    <lineage>
        <taxon>Bacteria</taxon>
        <taxon>Bacillati</taxon>
        <taxon>Actinomycetota</taxon>
        <taxon>Actinomycetes</taxon>
        <taxon>Kitasatosporales</taxon>
        <taxon>Streptomycetaceae</taxon>
        <taxon>Kitasatospora</taxon>
    </lineage>
</organism>
<evidence type="ECO:0000256" key="1">
    <source>
        <dbReference type="SAM" id="MobiDB-lite"/>
    </source>
</evidence>
<feature type="transmembrane region" description="Helical" evidence="2">
    <location>
        <begin position="403"/>
        <end position="423"/>
    </location>
</feature>
<feature type="transmembrane region" description="Helical" evidence="2">
    <location>
        <begin position="430"/>
        <end position="447"/>
    </location>
</feature>
<keyword evidence="4" id="KW-1185">Reference proteome</keyword>
<keyword evidence="2" id="KW-0472">Membrane</keyword>
<feature type="transmembrane region" description="Helical" evidence="2">
    <location>
        <begin position="61"/>
        <end position="79"/>
    </location>
</feature>
<protein>
    <recommendedName>
        <fullName evidence="5">Galactan 5-O-arabinofuranosyltransferase</fullName>
    </recommendedName>
</protein>
<comment type="caution">
    <text evidence="3">The sequence shown here is derived from an EMBL/GenBank/DDBJ whole genome shotgun (WGS) entry which is preliminary data.</text>
</comment>
<keyword evidence="2" id="KW-0812">Transmembrane</keyword>
<dbReference type="Proteomes" id="UP001500305">
    <property type="component" value="Unassembled WGS sequence"/>
</dbReference>
<name>A0ABN3EDP0_9ACTN</name>
<feature type="compositionally biased region" description="Pro residues" evidence="1">
    <location>
        <begin position="42"/>
        <end position="52"/>
    </location>
</feature>
<feature type="region of interest" description="Disordered" evidence="1">
    <location>
        <begin position="1"/>
        <end position="59"/>
    </location>
</feature>
<accession>A0ABN3EDP0</accession>
<sequence length="610" mass="64889">MPERRAAPPDGATGYPHYAPPPRRKRSSMPDVATEATEEPHLAPPGPRPATPGAPARRLPAAAEAATALAVAVGFMLWSRNIQVNPLIRVGQVSGLAVLQFRAAVLAVPLLTAVLWAAHRARGHRWQLVLRLGCAVVAGLGTGIVAGGIAVALRGTPWGLGGQDGDPGTLLGYAASFLRGEGLPDVYPPGFIVLLAEWARYLRGGHVGYALKDLQLLLSAVLGPLCYLAWRTLLRPAWALAVALPAAVLFLDPIRPYSHLVMVVLLPLIGRLLTELAHAPRMSVRTAALRGAALGAVLGLLFLCYSGWFVWSAPGVLVAVLLLVPWRQGSAALARAAGLLGAAAATAAAVGSPLLVKLAEHGADTVDRYAYFDVYIDPAYVLGWRSDRSGWPAAWAWPPPGELAGQTTFALLVLTGTGLALALGLRRPPVIAAVGCLVGAWLLRFWFAGHMERDQAVMLYPRTTWLILYALIALTVLSAMLLAGGARGAWLRLTAERRVKLPRFLGRRLAAGSLCSLAVFGAMAASWSANRYMPQGPQTDTMGIDAYRAHLLQRADGSCPSYAPGHTCAAPHPDWRPQDSRNTRLWCGNVEAKDWPTYCGGTAPFTDRPG</sequence>
<feature type="transmembrane region" description="Helical" evidence="2">
    <location>
        <begin position="291"/>
        <end position="324"/>
    </location>
</feature>
<evidence type="ECO:0008006" key="5">
    <source>
        <dbReference type="Google" id="ProtNLM"/>
    </source>
</evidence>
<feature type="transmembrane region" description="Helical" evidence="2">
    <location>
        <begin position="130"/>
        <end position="153"/>
    </location>
</feature>
<proteinExistence type="predicted"/>
<feature type="transmembrane region" description="Helical" evidence="2">
    <location>
        <begin position="336"/>
        <end position="356"/>
    </location>
</feature>
<gene>
    <name evidence="3" type="ORF">GCM10010430_43220</name>
</gene>
<dbReference type="EMBL" id="BAAATR010000019">
    <property type="protein sequence ID" value="GAA2254815.1"/>
    <property type="molecule type" value="Genomic_DNA"/>
</dbReference>
<keyword evidence="2" id="KW-1133">Transmembrane helix</keyword>
<feature type="transmembrane region" description="Helical" evidence="2">
    <location>
        <begin position="260"/>
        <end position="279"/>
    </location>
</feature>
<feature type="transmembrane region" description="Helical" evidence="2">
    <location>
        <begin position="509"/>
        <end position="529"/>
    </location>
</feature>
<feature type="transmembrane region" description="Helical" evidence="2">
    <location>
        <begin position="99"/>
        <end position="118"/>
    </location>
</feature>
<reference evidence="3 4" key="1">
    <citation type="journal article" date="2019" name="Int. J. Syst. Evol. Microbiol.">
        <title>The Global Catalogue of Microorganisms (GCM) 10K type strain sequencing project: providing services to taxonomists for standard genome sequencing and annotation.</title>
        <authorList>
            <consortium name="The Broad Institute Genomics Platform"/>
            <consortium name="The Broad Institute Genome Sequencing Center for Infectious Disease"/>
            <person name="Wu L."/>
            <person name="Ma J."/>
        </authorList>
    </citation>
    <scope>NUCLEOTIDE SEQUENCE [LARGE SCALE GENOMIC DNA]</scope>
    <source>
        <strain evidence="3 4">JCM 7356</strain>
    </source>
</reference>
<evidence type="ECO:0000313" key="3">
    <source>
        <dbReference type="EMBL" id="GAA2254815.1"/>
    </source>
</evidence>